<dbReference type="AlphaFoldDB" id="A0A0J8VNL0"/>
<gene>
    <name evidence="1" type="ORF">ACH50_13780</name>
</gene>
<protein>
    <submittedName>
        <fullName evidence="1">Uncharacterized protein</fullName>
    </submittedName>
</protein>
<dbReference type="PATRIC" id="fig|1656095.3.peg.4630"/>
<comment type="caution">
    <text evidence="1">The sequence shown here is derived from an EMBL/GenBank/DDBJ whole genome shotgun (WGS) entry which is preliminary data.</text>
</comment>
<accession>A0A0J8VNL0</accession>
<name>A0A0J8VNL0_9ENTR</name>
<keyword evidence="2" id="KW-1185">Reference proteome</keyword>
<dbReference type="Proteomes" id="UP000037315">
    <property type="component" value="Unassembled WGS sequence"/>
</dbReference>
<dbReference type="EMBL" id="LFEJ01000017">
    <property type="protein sequence ID" value="KMV34105.1"/>
    <property type="molecule type" value="Genomic_DNA"/>
</dbReference>
<reference evidence="1 2" key="1">
    <citation type="submission" date="2015-06" db="EMBL/GenBank/DDBJ databases">
        <title>Genome sequencing of Cronobacter sp. strain DJ34 isolated from petroleum contaminated sludge of Duliajan Oil Fields, Assam, India.</title>
        <authorList>
            <person name="Pal S."/>
            <person name="Banerjee T.D."/>
            <person name="Roy A."/>
            <person name="Sar P."/>
            <person name="Kazy S.K."/>
        </authorList>
    </citation>
    <scope>NUCLEOTIDE SEQUENCE [LARGE SCALE GENOMIC DNA]</scope>
    <source>
        <strain evidence="1 2">DJ34</strain>
    </source>
</reference>
<sequence length="75" mass="9111">MLGTFFHDFLNTQYHYEIIHVYRKMRIYKISCGFTDNLMNFLQWNVLIVVQIGSWHCEDESFPEWVEENKFTVGT</sequence>
<organism evidence="1 2">
    <name type="scientific">Franconibacter pulveris</name>
    <dbReference type="NCBI Taxonomy" id="435910"/>
    <lineage>
        <taxon>Bacteria</taxon>
        <taxon>Pseudomonadati</taxon>
        <taxon>Pseudomonadota</taxon>
        <taxon>Gammaproteobacteria</taxon>
        <taxon>Enterobacterales</taxon>
        <taxon>Enterobacteriaceae</taxon>
        <taxon>Franconibacter</taxon>
    </lineage>
</organism>
<evidence type="ECO:0000313" key="1">
    <source>
        <dbReference type="EMBL" id="KMV34105.1"/>
    </source>
</evidence>
<evidence type="ECO:0000313" key="2">
    <source>
        <dbReference type="Proteomes" id="UP000037315"/>
    </source>
</evidence>
<proteinExistence type="predicted"/>